<protein>
    <submittedName>
        <fullName evidence="3">Uncharacterized protein</fullName>
    </submittedName>
</protein>
<evidence type="ECO:0000256" key="1">
    <source>
        <dbReference type="SAM" id="MobiDB-lite"/>
    </source>
</evidence>
<dbReference type="KEGG" id="sof:NCTC11214_03767"/>
<accession>A0A447KVM0</accession>
<gene>
    <name evidence="3" type="ORF">NCTC11214_03767</name>
</gene>
<dbReference type="Proteomes" id="UP000281391">
    <property type="component" value="Chromosome"/>
</dbReference>
<dbReference type="AlphaFoldDB" id="A0A447KVM0"/>
<evidence type="ECO:0000313" key="3">
    <source>
        <dbReference type="EMBL" id="VDZ61497.1"/>
    </source>
</evidence>
<evidence type="ECO:0000256" key="2">
    <source>
        <dbReference type="SAM" id="Phobius"/>
    </source>
</evidence>
<keyword evidence="2" id="KW-1133">Transmembrane helix</keyword>
<organism evidence="3 4">
    <name type="scientific">Serratia odorifera</name>
    <dbReference type="NCBI Taxonomy" id="618"/>
    <lineage>
        <taxon>Bacteria</taxon>
        <taxon>Pseudomonadati</taxon>
        <taxon>Pseudomonadota</taxon>
        <taxon>Gammaproteobacteria</taxon>
        <taxon>Enterobacterales</taxon>
        <taxon>Yersiniaceae</taxon>
        <taxon>Serratia</taxon>
    </lineage>
</organism>
<proteinExistence type="predicted"/>
<keyword evidence="2" id="KW-0472">Membrane</keyword>
<keyword evidence="2" id="KW-0812">Transmembrane</keyword>
<feature type="region of interest" description="Disordered" evidence="1">
    <location>
        <begin position="1"/>
        <end position="22"/>
    </location>
</feature>
<dbReference type="EMBL" id="LR134117">
    <property type="protein sequence ID" value="VDZ61497.1"/>
    <property type="molecule type" value="Genomic_DNA"/>
</dbReference>
<feature type="transmembrane region" description="Helical" evidence="2">
    <location>
        <begin position="24"/>
        <end position="43"/>
    </location>
</feature>
<name>A0A447KVM0_SEROD</name>
<reference evidence="3 4" key="1">
    <citation type="submission" date="2018-12" db="EMBL/GenBank/DDBJ databases">
        <authorList>
            <consortium name="Pathogen Informatics"/>
        </authorList>
    </citation>
    <scope>NUCLEOTIDE SEQUENCE [LARGE SCALE GENOMIC DNA]</scope>
    <source>
        <strain evidence="3 4">NCTC11214</strain>
    </source>
</reference>
<sequence>MRNQQSETAREKSSKTGMKGPRPYYAYIIGAIVVILAIIYSIMYW</sequence>
<evidence type="ECO:0000313" key="4">
    <source>
        <dbReference type="Proteomes" id="UP000281391"/>
    </source>
</evidence>